<dbReference type="Proteomes" id="UP000186391">
    <property type="component" value="Unassembled WGS sequence"/>
</dbReference>
<dbReference type="EMBL" id="MRCA01000009">
    <property type="protein sequence ID" value="OKH12755.1"/>
    <property type="molecule type" value="Genomic_DNA"/>
</dbReference>
<dbReference type="RefSeq" id="WP_073556294.1">
    <property type="nucleotide sequence ID" value="NZ_MRCA01000009.1"/>
</dbReference>
<sequence length="188" mass="22064">MNLPKWLLVSLWTSILASQVVTATTVEHNKTAHIVAQTAYQDKVWPLMKSHVPNAGDKKSLLCVFSKARNLAPYNFLLQELYRESFGDRVAAKVGEFLKKNSHDFTYQFHMQAMNDGAVRIHTLDTRDSYINHNYIVDFYPNEKYNFINYGRLPRTNQSQEKILQIYKRFLPSALQKRCMQHFQYLEL</sequence>
<proteinExistence type="predicted"/>
<gene>
    <name evidence="2" type="ORF">NIES592_16145</name>
</gene>
<keyword evidence="3" id="KW-1185">Reference proteome</keyword>
<keyword evidence="1" id="KW-0732">Signal</keyword>
<dbReference type="OrthoDB" id="516680at2"/>
<organism evidence="2 3">
    <name type="scientific">Fischerella major NIES-592</name>
    <dbReference type="NCBI Taxonomy" id="210994"/>
    <lineage>
        <taxon>Bacteria</taxon>
        <taxon>Bacillati</taxon>
        <taxon>Cyanobacteriota</taxon>
        <taxon>Cyanophyceae</taxon>
        <taxon>Nostocales</taxon>
        <taxon>Hapalosiphonaceae</taxon>
        <taxon>Fischerella</taxon>
    </lineage>
</organism>
<reference evidence="2 3" key="1">
    <citation type="submission" date="2016-11" db="EMBL/GenBank/DDBJ databases">
        <title>Draft Genome Sequences of Nine Cyanobacterial Strains from Diverse Habitats.</title>
        <authorList>
            <person name="Zhu T."/>
            <person name="Hou S."/>
            <person name="Lu X."/>
            <person name="Hess W.R."/>
        </authorList>
    </citation>
    <scope>NUCLEOTIDE SEQUENCE [LARGE SCALE GENOMIC DNA]</scope>
    <source>
        <strain evidence="2 3">NIES-592</strain>
    </source>
</reference>
<dbReference type="Gene3D" id="1.20.120.1650">
    <property type="match status" value="1"/>
</dbReference>
<evidence type="ECO:0000313" key="3">
    <source>
        <dbReference type="Proteomes" id="UP000186391"/>
    </source>
</evidence>
<evidence type="ECO:0000313" key="2">
    <source>
        <dbReference type="EMBL" id="OKH12755.1"/>
    </source>
</evidence>
<name>A0A1U7GWU2_9CYAN</name>
<accession>A0A1U7GWU2</accession>
<protein>
    <submittedName>
        <fullName evidence="2">Uncharacterized protein</fullName>
    </submittedName>
</protein>
<feature type="chain" id="PRO_5012120588" evidence="1">
    <location>
        <begin position="24"/>
        <end position="188"/>
    </location>
</feature>
<feature type="signal peptide" evidence="1">
    <location>
        <begin position="1"/>
        <end position="23"/>
    </location>
</feature>
<evidence type="ECO:0000256" key="1">
    <source>
        <dbReference type="SAM" id="SignalP"/>
    </source>
</evidence>
<comment type="caution">
    <text evidence="2">The sequence shown here is derived from an EMBL/GenBank/DDBJ whole genome shotgun (WGS) entry which is preliminary data.</text>
</comment>
<dbReference type="AlphaFoldDB" id="A0A1U7GWU2"/>